<accession>A0A9P6CT67</accession>
<protein>
    <recommendedName>
        <fullName evidence="1">Heterokaryon incompatibility domain-containing protein</fullName>
    </recommendedName>
</protein>
<dbReference type="AlphaFoldDB" id="A0A9P6CT67"/>
<reference evidence="2" key="1">
    <citation type="submission" date="2020-11" db="EMBL/GenBank/DDBJ databases">
        <authorList>
            <consortium name="DOE Joint Genome Institute"/>
            <person name="Ahrendt S."/>
            <person name="Riley R."/>
            <person name="Andreopoulos W."/>
            <person name="Labutti K."/>
            <person name="Pangilinan J."/>
            <person name="Ruiz-Duenas F.J."/>
            <person name="Barrasa J.M."/>
            <person name="Sanchez-Garcia M."/>
            <person name="Camarero S."/>
            <person name="Miyauchi S."/>
            <person name="Serrano A."/>
            <person name="Linde D."/>
            <person name="Babiker R."/>
            <person name="Drula E."/>
            <person name="Ayuso-Fernandez I."/>
            <person name="Pacheco R."/>
            <person name="Padilla G."/>
            <person name="Ferreira P."/>
            <person name="Barriuso J."/>
            <person name="Kellner H."/>
            <person name="Castanera R."/>
            <person name="Alfaro M."/>
            <person name="Ramirez L."/>
            <person name="Pisabarro A.G."/>
            <person name="Kuo A."/>
            <person name="Tritt A."/>
            <person name="Lipzen A."/>
            <person name="He G."/>
            <person name="Yan M."/>
            <person name="Ng V."/>
            <person name="Cullen D."/>
            <person name="Martin F."/>
            <person name="Rosso M.-N."/>
            <person name="Henrissat B."/>
            <person name="Hibbett D."/>
            <person name="Martinez A.T."/>
            <person name="Grigoriev I.V."/>
        </authorList>
    </citation>
    <scope>NUCLEOTIDE SEQUENCE</scope>
    <source>
        <strain evidence="2">CIRM-BRFM 674</strain>
    </source>
</reference>
<dbReference type="EMBL" id="MU155503">
    <property type="protein sequence ID" value="KAF9472735.1"/>
    <property type="molecule type" value="Genomic_DNA"/>
</dbReference>
<evidence type="ECO:0000259" key="1">
    <source>
        <dbReference type="Pfam" id="PF06985"/>
    </source>
</evidence>
<dbReference type="Pfam" id="PF06985">
    <property type="entry name" value="HET"/>
    <property type="match status" value="1"/>
</dbReference>
<evidence type="ECO:0000313" key="3">
    <source>
        <dbReference type="Proteomes" id="UP000807469"/>
    </source>
</evidence>
<organism evidence="2 3">
    <name type="scientific">Pholiota conissans</name>
    <dbReference type="NCBI Taxonomy" id="109636"/>
    <lineage>
        <taxon>Eukaryota</taxon>
        <taxon>Fungi</taxon>
        <taxon>Dikarya</taxon>
        <taxon>Basidiomycota</taxon>
        <taxon>Agaricomycotina</taxon>
        <taxon>Agaricomycetes</taxon>
        <taxon>Agaricomycetidae</taxon>
        <taxon>Agaricales</taxon>
        <taxon>Agaricineae</taxon>
        <taxon>Strophariaceae</taxon>
        <taxon>Pholiota</taxon>
    </lineage>
</organism>
<feature type="domain" description="Heterokaryon incompatibility" evidence="1">
    <location>
        <begin position="128"/>
        <end position="217"/>
    </location>
</feature>
<evidence type="ECO:0000313" key="2">
    <source>
        <dbReference type="EMBL" id="KAF9472735.1"/>
    </source>
</evidence>
<sequence>MISRSRPPDAKDIGIEVTLKGDELTSDDTQTDQSNVQHMLVVKPPLVVSPQSSSKDRGEMLQTGLKELRRVIIQEMPIRLLYFQQHNSKLKISLLEKSEIYKIISLQFRNDFYNGRSLTNWIPKHVGYAILSHTWTRKPGEMTYDAWQKFDVDDPKCRKLINFCKAAYEDHRLTLGWIDTICINKESSAELDESIRSMYAWYSKASVCITYLAETASISEMPKDSWFTRGWTLQELVAPPHIKFYDKHWRQLIDFSNNDKEDPLILDGIERATTIRPDELVNIRGTSISRRMQLAAMREVTRVEDSTYSLMGIFNISISTAYGEGAERAFFRFLKELFDSTKDVSDLLNWGGEYPSSWTPVTSLFPSKPVDFIARSSKVLPWYPIKPLTLTHLGLRTLVLLMPAMPIDNNGRDIFFDLCPFGDYYAGVDALHPILYQNDGTKHSNIPEAYYILDKRCFEKGSNNLAEDRDAWKFGTLNIEADNTSIYIPKTCLAVLLRKGNKETSMSTEYRKVYTYHPIVFELEKRNNVATQSCYRIAQDQLGRHGMQLATLYL</sequence>
<comment type="caution">
    <text evidence="2">The sequence shown here is derived from an EMBL/GenBank/DDBJ whole genome shotgun (WGS) entry which is preliminary data.</text>
</comment>
<dbReference type="PANTHER" id="PTHR10622">
    <property type="entry name" value="HET DOMAIN-CONTAINING PROTEIN"/>
    <property type="match status" value="1"/>
</dbReference>
<dbReference type="InterPro" id="IPR010730">
    <property type="entry name" value="HET"/>
</dbReference>
<gene>
    <name evidence="2" type="ORF">BDN70DRAFT_844195</name>
</gene>
<name>A0A9P6CT67_9AGAR</name>
<proteinExistence type="predicted"/>
<keyword evidence="3" id="KW-1185">Reference proteome</keyword>
<dbReference type="OrthoDB" id="194358at2759"/>
<dbReference type="Proteomes" id="UP000807469">
    <property type="component" value="Unassembled WGS sequence"/>
</dbReference>
<dbReference type="PANTHER" id="PTHR10622:SF10">
    <property type="entry name" value="HET DOMAIN-CONTAINING PROTEIN"/>
    <property type="match status" value="1"/>
</dbReference>